<gene>
    <name evidence="1" type="ORF">A0U92_11740</name>
</gene>
<dbReference type="AlphaFoldDB" id="A0A1U9KHZ9"/>
<dbReference type="Proteomes" id="UP000188937">
    <property type="component" value="Chromosome"/>
</dbReference>
<protein>
    <submittedName>
        <fullName evidence="1">Uncharacterized protein</fullName>
    </submittedName>
</protein>
<organism evidence="1 2">
    <name type="scientific">Acetobacter aceti</name>
    <dbReference type="NCBI Taxonomy" id="435"/>
    <lineage>
        <taxon>Bacteria</taxon>
        <taxon>Pseudomonadati</taxon>
        <taxon>Pseudomonadota</taxon>
        <taxon>Alphaproteobacteria</taxon>
        <taxon>Acetobacterales</taxon>
        <taxon>Acetobacteraceae</taxon>
        <taxon>Acetobacter</taxon>
        <taxon>Acetobacter subgen. Acetobacter</taxon>
    </lineage>
</organism>
<dbReference type="KEGG" id="aace:A0U92_11740"/>
<sequence>MPGRPENLMKHDEFREGVSFWTASGEWRCTDVGRRTIIAIQLEPQLDPSWFKGPPYAVGESVFDEYDLEGCYPSEAALLADIGGAVLSQRSADELLCFYKPNDDV</sequence>
<evidence type="ECO:0000313" key="2">
    <source>
        <dbReference type="Proteomes" id="UP000188937"/>
    </source>
</evidence>
<name>A0A1U9KHZ9_ACEAC</name>
<dbReference type="EMBL" id="CP014692">
    <property type="protein sequence ID" value="AQS85349.1"/>
    <property type="molecule type" value="Genomic_DNA"/>
</dbReference>
<evidence type="ECO:0000313" key="1">
    <source>
        <dbReference type="EMBL" id="AQS85349.1"/>
    </source>
</evidence>
<dbReference type="STRING" id="435.A0U92_11740"/>
<reference evidence="1 2" key="1">
    <citation type="submission" date="2016-03" db="EMBL/GenBank/DDBJ databases">
        <title>Acetic acid bacteria sequencing.</title>
        <authorList>
            <person name="Brandt J."/>
            <person name="Jakob F."/>
            <person name="Vogel R.F."/>
        </authorList>
    </citation>
    <scope>NUCLEOTIDE SEQUENCE [LARGE SCALE GENOMIC DNA]</scope>
    <source>
        <strain evidence="1 2">TMW2.1153</strain>
    </source>
</reference>
<proteinExistence type="predicted"/>
<accession>A0A1U9KHZ9</accession>
<keyword evidence="2" id="KW-1185">Reference proteome</keyword>